<reference evidence="1" key="1">
    <citation type="submission" date="2024-08" db="EMBL/GenBank/DDBJ databases">
        <title>Whole genome sequence of Tenacibaculum sp. strain pbs-1 associated with black-spot shell disease in Akoya pearl oysters.</title>
        <authorList>
            <person name="Sakatoku A."/>
            <person name="Suzuki T."/>
            <person name="Hatano K."/>
            <person name="Seki M."/>
            <person name="Tanaka D."/>
            <person name="Nakamura S."/>
            <person name="Suzuki N."/>
            <person name="Isshiki T."/>
        </authorList>
    </citation>
    <scope>NUCLEOTIDE SEQUENCE</scope>
    <source>
        <strain evidence="1">Pbs-1</strain>
    </source>
</reference>
<evidence type="ECO:0000313" key="1">
    <source>
        <dbReference type="EMBL" id="BFP67711.1"/>
    </source>
</evidence>
<protein>
    <submittedName>
        <fullName evidence="1">Uncharacterized protein</fullName>
    </submittedName>
</protein>
<organism evidence="1">
    <name type="scientific">Tenacibaculum sp. Pbs-1</name>
    <dbReference type="NCBI Taxonomy" id="3238748"/>
    <lineage>
        <taxon>Bacteria</taxon>
        <taxon>Pseudomonadati</taxon>
        <taxon>Bacteroidota</taxon>
        <taxon>Flavobacteriia</taxon>
        <taxon>Flavobacteriales</taxon>
        <taxon>Flavobacteriaceae</taxon>
        <taxon>Tenacibaculum</taxon>
    </lineage>
</organism>
<sequence>MAKTSNDKKAFLCILISQYTKKAMFTITKNGTNNPKTERKGIVCGDTYGSAYDSNKTAAKTELIKNINL</sequence>
<proteinExistence type="predicted"/>
<name>A0AB33KTG1_9FLAO</name>
<gene>
    <name evidence="1" type="ORF">Pbs1_10540</name>
</gene>
<dbReference type="EMBL" id="AP035888">
    <property type="protein sequence ID" value="BFP67711.1"/>
    <property type="molecule type" value="Genomic_DNA"/>
</dbReference>
<accession>A0AB33KTG1</accession>
<dbReference type="AlphaFoldDB" id="A0AB33KTG1"/>